<comment type="caution">
    <text evidence="1">The sequence shown here is derived from an EMBL/GenBank/DDBJ whole genome shotgun (WGS) entry which is preliminary data.</text>
</comment>
<dbReference type="AlphaFoldDB" id="X6P8K3"/>
<gene>
    <name evidence="1" type="ORF">RFI_03119</name>
</gene>
<dbReference type="Proteomes" id="UP000023152">
    <property type="component" value="Unassembled WGS sequence"/>
</dbReference>
<organism evidence="1 2">
    <name type="scientific">Reticulomyxa filosa</name>
    <dbReference type="NCBI Taxonomy" id="46433"/>
    <lineage>
        <taxon>Eukaryota</taxon>
        <taxon>Sar</taxon>
        <taxon>Rhizaria</taxon>
        <taxon>Retaria</taxon>
        <taxon>Foraminifera</taxon>
        <taxon>Monothalamids</taxon>
        <taxon>Reticulomyxidae</taxon>
        <taxon>Reticulomyxa</taxon>
    </lineage>
</organism>
<evidence type="ECO:0000313" key="1">
    <source>
        <dbReference type="EMBL" id="ETO33977.1"/>
    </source>
</evidence>
<sequence>MFATFAILYILNIKEYRKSSHTIRIDNNWYRFVQSLENSFKALSEREPSIQHLSKCYDECISCFENEAFQCVELLDLIVQNKKELIEQLATSENFANKEHFANTMETLDNCKEVQFQQLVSALRAVNGNIREYIWDNLQETSQVARAILAIHKGDKDFT</sequence>
<feature type="non-terminal residue" evidence="1">
    <location>
        <position position="159"/>
    </location>
</feature>
<name>X6P8K3_RETFI</name>
<accession>X6P8K3</accession>
<protein>
    <submittedName>
        <fullName evidence="1">Uncharacterized protein</fullName>
    </submittedName>
</protein>
<keyword evidence="2" id="KW-1185">Reference proteome</keyword>
<dbReference type="EMBL" id="ASPP01002983">
    <property type="protein sequence ID" value="ETO33977.1"/>
    <property type="molecule type" value="Genomic_DNA"/>
</dbReference>
<proteinExistence type="predicted"/>
<reference evidence="1 2" key="1">
    <citation type="journal article" date="2013" name="Curr. Biol.">
        <title>The Genome of the Foraminiferan Reticulomyxa filosa.</title>
        <authorList>
            <person name="Glockner G."/>
            <person name="Hulsmann N."/>
            <person name="Schleicher M."/>
            <person name="Noegel A.A."/>
            <person name="Eichinger L."/>
            <person name="Gallinger C."/>
            <person name="Pawlowski J."/>
            <person name="Sierra R."/>
            <person name="Euteneuer U."/>
            <person name="Pillet L."/>
            <person name="Moustafa A."/>
            <person name="Platzer M."/>
            <person name="Groth M."/>
            <person name="Szafranski K."/>
            <person name="Schliwa M."/>
        </authorList>
    </citation>
    <scope>NUCLEOTIDE SEQUENCE [LARGE SCALE GENOMIC DNA]</scope>
</reference>
<evidence type="ECO:0000313" key="2">
    <source>
        <dbReference type="Proteomes" id="UP000023152"/>
    </source>
</evidence>